<dbReference type="PANTHER" id="PTHR30535:SF34">
    <property type="entry name" value="MOLYBDATE-BINDING PROTEIN MOLA"/>
    <property type="match status" value="1"/>
</dbReference>
<dbReference type="Gene3D" id="3.40.50.1980">
    <property type="entry name" value="Nitrogenase molybdenum iron protein domain"/>
    <property type="match status" value="2"/>
</dbReference>
<protein>
    <recommendedName>
        <fullName evidence="1">Fe/B12 periplasmic-binding domain-containing protein</fullName>
    </recommendedName>
</protein>
<dbReference type="SUPFAM" id="SSF53807">
    <property type="entry name" value="Helical backbone' metal receptor"/>
    <property type="match status" value="1"/>
</dbReference>
<gene>
    <name evidence="2" type="ORF">AB868_01586</name>
</gene>
<dbReference type="Pfam" id="PF01497">
    <property type="entry name" value="Peripla_BP_2"/>
    <property type="match status" value="1"/>
</dbReference>
<comment type="caution">
    <text evidence="2">The sequence shown here is derived from an EMBL/GenBank/DDBJ whole genome shotgun (WGS) entry which is preliminary data.</text>
</comment>
<evidence type="ECO:0000313" key="2">
    <source>
        <dbReference type="EMBL" id="KMU50857.1"/>
    </source>
</evidence>
<dbReference type="AlphaFoldDB" id="A0A656VGD1"/>
<dbReference type="InterPro" id="IPR002491">
    <property type="entry name" value="ABC_transptr_periplasmic_BD"/>
</dbReference>
<organism evidence="2 3">
    <name type="scientific">Serratia marcescens</name>
    <dbReference type="NCBI Taxonomy" id="615"/>
    <lineage>
        <taxon>Bacteria</taxon>
        <taxon>Pseudomonadati</taxon>
        <taxon>Pseudomonadota</taxon>
        <taxon>Gammaproteobacteria</taxon>
        <taxon>Enterobacterales</taxon>
        <taxon>Yersiniaceae</taxon>
        <taxon>Serratia</taxon>
    </lineage>
</organism>
<sequence>MRVIIMRTLFPPFGSIMRNFLILLLLSLWFGVFSAQAKTVTDITGRQVVVPDNPQRIVVGESRMLYTLALLEPGNPAQRIVGWPADLARFDAQSWQRYTQKFPQIAAIPIISGNNFRQVNIESLLQLKPDLVILARYAREDGDNDLLVSALNKAGVAVIYVDLRIDLLNNTVPSVRLLGEVLNRQQRAEQFIAFYQQHMAVVQQRLAGYQGAKPKVMLHLHLGRRDTCCTTAAHGNLGDLLTFAGGDNIANASVKGVYGELNPETILSANPDVYLATGMAGPQGKRLSDLRLGPQVSPQEAADSFRRLIAKQPMLASLQAVKNHRAWSVWHNFYLSPYHVVLVEVFAKAFYPDLFADINPQQTFQQLYQQFLPLPFSGTYWSQLDNE</sequence>
<dbReference type="PANTHER" id="PTHR30535">
    <property type="entry name" value="VITAMIN B12-BINDING PROTEIN"/>
    <property type="match status" value="1"/>
</dbReference>
<dbReference type="EMBL" id="LFJS01000012">
    <property type="protein sequence ID" value="KMU50857.1"/>
    <property type="molecule type" value="Genomic_DNA"/>
</dbReference>
<evidence type="ECO:0000259" key="1">
    <source>
        <dbReference type="PROSITE" id="PS50983"/>
    </source>
</evidence>
<reference evidence="2 3" key="1">
    <citation type="submission" date="2015-06" db="EMBL/GenBank/DDBJ databases">
        <title>Draft Genome of Serratia marcescens Strain AH0650_Sm1.</title>
        <authorList>
            <person name="Wan Y."/>
            <person name="Gorrie C."/>
            <person name="Holt K."/>
        </authorList>
    </citation>
    <scope>NUCLEOTIDE SEQUENCE [LARGE SCALE GENOMIC DNA]</scope>
    <source>
        <strain evidence="2 3">AH0650_Sm1</strain>
    </source>
</reference>
<feature type="domain" description="Fe/B12 periplasmic-binding" evidence="1">
    <location>
        <begin position="56"/>
        <end position="358"/>
    </location>
</feature>
<dbReference type="Proteomes" id="UP000037482">
    <property type="component" value="Unassembled WGS sequence"/>
</dbReference>
<dbReference type="CDD" id="cd01139">
    <property type="entry name" value="TroA_f"/>
    <property type="match status" value="1"/>
</dbReference>
<dbReference type="PROSITE" id="PS50983">
    <property type="entry name" value="FE_B12_PBP"/>
    <property type="match status" value="1"/>
</dbReference>
<evidence type="ECO:0000313" key="3">
    <source>
        <dbReference type="Proteomes" id="UP000037482"/>
    </source>
</evidence>
<name>A0A656VGD1_SERMA</name>
<accession>A0A656VGD1</accession>
<dbReference type="InterPro" id="IPR050902">
    <property type="entry name" value="ABC_Transporter_SBP"/>
</dbReference>
<proteinExistence type="predicted"/>